<keyword evidence="3" id="KW-1185">Reference proteome</keyword>
<dbReference type="PANTHER" id="PTHR30024:SF48">
    <property type="entry name" value="ABC TRANSPORTER SUBSTRATE-BINDING PROTEIN"/>
    <property type="match status" value="1"/>
</dbReference>
<accession>A0ABX8ADJ3</accession>
<dbReference type="SUPFAM" id="SSF53850">
    <property type="entry name" value="Periplasmic binding protein-like II"/>
    <property type="match status" value="1"/>
</dbReference>
<keyword evidence="1" id="KW-0732">Signal</keyword>
<organism evidence="2 3">
    <name type="scientific">Tardiphaga alba</name>
    <dbReference type="NCBI Taxonomy" id="340268"/>
    <lineage>
        <taxon>Bacteria</taxon>
        <taxon>Pseudomonadati</taxon>
        <taxon>Pseudomonadota</taxon>
        <taxon>Alphaproteobacteria</taxon>
        <taxon>Hyphomicrobiales</taxon>
        <taxon>Nitrobacteraceae</taxon>
        <taxon>Tardiphaga</taxon>
    </lineage>
</organism>
<name>A0ABX8ADJ3_9BRAD</name>
<reference evidence="2 3" key="1">
    <citation type="submission" date="2019-02" db="EMBL/GenBank/DDBJ databases">
        <title>Emended description of the genus Rhodopseudomonas and description of Rhodopseudomonas albus sp. nov., a non-phototrophic, heavy-metal-tolerant bacterium isolated from garden soil.</title>
        <authorList>
            <person name="Bao Z."/>
            <person name="Cao W.W."/>
            <person name="Sato Y."/>
            <person name="Nishizawa T."/>
            <person name="Zhao J."/>
            <person name="Guo Y."/>
            <person name="Ohta H."/>
        </authorList>
    </citation>
    <scope>NUCLEOTIDE SEQUENCE [LARGE SCALE GENOMIC DNA]</scope>
    <source>
        <strain evidence="2 3">SK50-23</strain>
    </source>
</reference>
<evidence type="ECO:0000256" key="1">
    <source>
        <dbReference type="SAM" id="SignalP"/>
    </source>
</evidence>
<dbReference type="Gene3D" id="3.40.190.10">
    <property type="entry name" value="Periplasmic binding protein-like II"/>
    <property type="match status" value="2"/>
</dbReference>
<proteinExistence type="predicted"/>
<evidence type="ECO:0000313" key="3">
    <source>
        <dbReference type="Proteomes" id="UP000682843"/>
    </source>
</evidence>
<dbReference type="PANTHER" id="PTHR30024">
    <property type="entry name" value="ALIPHATIC SULFONATES-BINDING PROTEIN-RELATED"/>
    <property type="match status" value="1"/>
</dbReference>
<dbReference type="EMBL" id="CP036498">
    <property type="protein sequence ID" value="QUS40380.1"/>
    <property type="molecule type" value="Genomic_DNA"/>
</dbReference>
<evidence type="ECO:0000313" key="2">
    <source>
        <dbReference type="EMBL" id="QUS40380.1"/>
    </source>
</evidence>
<dbReference type="Pfam" id="PF13379">
    <property type="entry name" value="NMT1_2"/>
    <property type="match status" value="1"/>
</dbReference>
<gene>
    <name evidence="2" type="ORF">RPMA_17210</name>
</gene>
<sequence>MRKFTMKQTALRRGVVAALTLGALLSSGAAFAQQTIKVGWTIPAEESKYWMMKRPQEFEDLGKKYKIEWVQFQGTAPMTQALAAGALDCATQSVLALAQGVQSGALKANIVAQHVFEKPGSFSVYWAVKEDSPIKTIADLKGKTMSINVLGSGIYGPMAILLKQAGLDASKDVKLVEVGFALSEDALRAGRVDSAVMNQPFAARMEAKGGTRKLFSLSQQQDGIVHILEACRAEFIEKNPELAQMYVRDLTAGMQKALANRDETLKVVNEVMKAPIPVLETYLLKENDFARDPGAAPNFPAIQKMLDVYVETGMLSKKLDVSDLKGKIVAPIK</sequence>
<feature type="chain" id="PRO_5047231453" evidence="1">
    <location>
        <begin position="33"/>
        <end position="333"/>
    </location>
</feature>
<protein>
    <submittedName>
        <fullName evidence="2">ABC transporter substrate-binding protein</fullName>
    </submittedName>
</protein>
<feature type="signal peptide" evidence="1">
    <location>
        <begin position="1"/>
        <end position="32"/>
    </location>
</feature>
<dbReference type="Proteomes" id="UP000682843">
    <property type="component" value="Chromosome"/>
</dbReference>